<evidence type="ECO:0000256" key="1">
    <source>
        <dbReference type="SAM" id="MobiDB-lite"/>
    </source>
</evidence>
<protein>
    <recommendedName>
        <fullName evidence="3">Ig-like domain-containing protein</fullName>
    </recommendedName>
</protein>
<proteinExistence type="predicted"/>
<dbReference type="InterPro" id="IPR013783">
    <property type="entry name" value="Ig-like_fold"/>
</dbReference>
<dbReference type="AlphaFoldDB" id="A0AAW0TD56"/>
<feature type="domain" description="Ig-like" evidence="3">
    <location>
        <begin position="41"/>
        <end position="137"/>
    </location>
</feature>
<evidence type="ECO:0000313" key="4">
    <source>
        <dbReference type="EMBL" id="KAK8385445.1"/>
    </source>
</evidence>
<keyword evidence="5" id="KW-1185">Reference proteome</keyword>
<reference evidence="4 5" key="1">
    <citation type="submission" date="2023-03" db="EMBL/GenBank/DDBJ databases">
        <title>High-quality genome of Scylla paramamosain provides insights in environmental adaptation.</title>
        <authorList>
            <person name="Zhang L."/>
        </authorList>
    </citation>
    <scope>NUCLEOTIDE SEQUENCE [LARGE SCALE GENOMIC DNA]</scope>
    <source>
        <strain evidence="4">LZ_2023a</strain>
        <tissue evidence="4">Muscle</tissue>
    </source>
</reference>
<gene>
    <name evidence="4" type="ORF">O3P69_016337</name>
</gene>
<organism evidence="4 5">
    <name type="scientific">Scylla paramamosain</name>
    <name type="common">Mud crab</name>
    <dbReference type="NCBI Taxonomy" id="85552"/>
    <lineage>
        <taxon>Eukaryota</taxon>
        <taxon>Metazoa</taxon>
        <taxon>Ecdysozoa</taxon>
        <taxon>Arthropoda</taxon>
        <taxon>Crustacea</taxon>
        <taxon>Multicrustacea</taxon>
        <taxon>Malacostraca</taxon>
        <taxon>Eumalacostraca</taxon>
        <taxon>Eucarida</taxon>
        <taxon>Decapoda</taxon>
        <taxon>Pleocyemata</taxon>
        <taxon>Brachyura</taxon>
        <taxon>Eubrachyura</taxon>
        <taxon>Portunoidea</taxon>
        <taxon>Portunidae</taxon>
        <taxon>Portuninae</taxon>
        <taxon>Scylla</taxon>
    </lineage>
</organism>
<dbReference type="FunFam" id="2.60.40.10:FF:000437">
    <property type="entry name" value="Beat-IIIc, isoform A"/>
    <property type="match status" value="1"/>
</dbReference>
<keyword evidence="2" id="KW-0732">Signal</keyword>
<feature type="signal peptide" evidence="2">
    <location>
        <begin position="1"/>
        <end position="26"/>
    </location>
</feature>
<accession>A0AAW0TD56</accession>
<name>A0AAW0TD56_SCYPA</name>
<dbReference type="SUPFAM" id="SSF48726">
    <property type="entry name" value="Immunoglobulin"/>
    <property type="match status" value="1"/>
</dbReference>
<dbReference type="PANTHER" id="PTHR21261">
    <property type="entry name" value="BEAT PROTEIN"/>
    <property type="match status" value="1"/>
</dbReference>
<dbReference type="InterPro" id="IPR036179">
    <property type="entry name" value="Ig-like_dom_sf"/>
</dbReference>
<evidence type="ECO:0000259" key="3">
    <source>
        <dbReference type="PROSITE" id="PS50835"/>
    </source>
</evidence>
<feature type="chain" id="PRO_5043844486" description="Ig-like domain-containing protein" evidence="2">
    <location>
        <begin position="27"/>
        <end position="324"/>
    </location>
</feature>
<comment type="caution">
    <text evidence="4">The sequence shown here is derived from an EMBL/GenBank/DDBJ whole genome shotgun (WGS) entry which is preliminary data.</text>
</comment>
<evidence type="ECO:0000313" key="5">
    <source>
        <dbReference type="Proteomes" id="UP001487740"/>
    </source>
</evidence>
<dbReference type="Gene3D" id="2.60.40.10">
    <property type="entry name" value="Immunoglobulins"/>
    <property type="match status" value="2"/>
</dbReference>
<dbReference type="Proteomes" id="UP001487740">
    <property type="component" value="Unassembled WGS sequence"/>
</dbReference>
<feature type="domain" description="Ig-like" evidence="3">
    <location>
        <begin position="146"/>
        <end position="271"/>
    </location>
</feature>
<sequence length="324" mass="35696">MMTSRAAEIWACHVILLLFLTLRGEALRISGMEVPRVVVSGSSVQLVCNYEYNREREDPLYSVKWYRNVNQFYEYIPKRVPQVRVYPLPNLNVDERGSTQATVLLKGVTRASSGTFRCEVMGDKPLFETDDKAKNMTVVDIPTWGPELTGVIHKGMGGVGGMGGGGRGEQATREEITQGSRVRPGDVMSVRCLLGHSDPQAVVTWLVNSRPPPPPHTHLRVLTNSDEENGQRIQISELEAVVTEAWFVRGALSLTCHARVSTVYHSNATVTLLHADHPKPAGFGCYFSRCCSCCDVAAVVVVVVVVVVVMNEGHKRGSLFTPVY</sequence>
<dbReference type="InterPro" id="IPR007110">
    <property type="entry name" value="Ig-like_dom"/>
</dbReference>
<feature type="region of interest" description="Disordered" evidence="1">
    <location>
        <begin position="161"/>
        <end position="180"/>
    </location>
</feature>
<evidence type="ECO:0000256" key="2">
    <source>
        <dbReference type="SAM" id="SignalP"/>
    </source>
</evidence>
<dbReference type="PANTHER" id="PTHR21261:SF15">
    <property type="entry name" value="BEATEN PATH IIIA, ISOFORM D-RELATED"/>
    <property type="match status" value="1"/>
</dbReference>
<dbReference type="PROSITE" id="PS50835">
    <property type="entry name" value="IG_LIKE"/>
    <property type="match status" value="2"/>
</dbReference>
<dbReference type="EMBL" id="JARAKH010000032">
    <property type="protein sequence ID" value="KAK8385445.1"/>
    <property type="molecule type" value="Genomic_DNA"/>
</dbReference>